<reference evidence="3 4" key="1">
    <citation type="submission" date="2016-11" db="EMBL/GenBank/DDBJ databases">
        <authorList>
            <person name="Jaros S."/>
            <person name="Januszkiewicz K."/>
            <person name="Wedrychowicz H."/>
        </authorList>
    </citation>
    <scope>NUCLEOTIDE SEQUENCE [LARGE SCALE GENOMIC DNA]</scope>
    <source>
        <strain evidence="3 4">DSM 16010</strain>
    </source>
</reference>
<dbReference type="RefSeq" id="WP_072710803.1">
    <property type="nucleotide sequence ID" value="NZ_FRCF01000014.1"/>
</dbReference>
<dbReference type="Proteomes" id="UP000184206">
    <property type="component" value="Unassembled WGS sequence"/>
</dbReference>
<keyword evidence="2" id="KW-0456">Lyase</keyword>
<dbReference type="CDD" id="cd03416">
    <property type="entry name" value="CbiX_SirB_N"/>
    <property type="match status" value="1"/>
</dbReference>
<evidence type="ECO:0000256" key="2">
    <source>
        <dbReference type="ARBA" id="ARBA00023239"/>
    </source>
</evidence>
<dbReference type="InterPro" id="IPR002762">
    <property type="entry name" value="CbiX-like"/>
</dbReference>
<dbReference type="Pfam" id="PF01903">
    <property type="entry name" value="CbiX"/>
    <property type="match status" value="1"/>
</dbReference>
<dbReference type="InterPro" id="IPR050963">
    <property type="entry name" value="Sirohydro_Cobaltochel/CbiX"/>
</dbReference>
<dbReference type="STRING" id="1123231.SAMN02745189_02394"/>
<dbReference type="GO" id="GO:0046872">
    <property type="term" value="F:metal ion binding"/>
    <property type="evidence" value="ECO:0007669"/>
    <property type="project" value="UniProtKB-KW"/>
</dbReference>
<dbReference type="PANTHER" id="PTHR33542">
    <property type="entry name" value="SIROHYDROCHLORIN FERROCHELATASE, CHLOROPLASTIC"/>
    <property type="match status" value="1"/>
</dbReference>
<dbReference type="EMBL" id="FRCF01000014">
    <property type="protein sequence ID" value="SHM57100.1"/>
    <property type="molecule type" value="Genomic_DNA"/>
</dbReference>
<accession>A0A1M7JVH4</accession>
<name>A0A1M7JVH4_9BACL</name>
<dbReference type="PANTHER" id="PTHR33542:SF3">
    <property type="entry name" value="SIROHYDROCHLORIN FERROCHELATASE, CHLOROPLASTIC"/>
    <property type="match status" value="1"/>
</dbReference>
<gene>
    <name evidence="3" type="ORF">SAMN02745189_02394</name>
</gene>
<proteinExistence type="predicted"/>
<keyword evidence="1" id="KW-0479">Metal-binding</keyword>
<dbReference type="GO" id="GO:0016829">
    <property type="term" value="F:lyase activity"/>
    <property type="evidence" value="ECO:0007669"/>
    <property type="project" value="UniProtKB-KW"/>
</dbReference>
<dbReference type="SUPFAM" id="SSF53800">
    <property type="entry name" value="Chelatase"/>
    <property type="match status" value="1"/>
</dbReference>
<sequence length="231" mass="25847">MIRHLLLAHGVRRGDLNEKLNARIDALMAPYDLEFSTAFLESDTQNAHIVIDRLIADGAGHIVITPLFILPASHVKEDIPEIVRSFRTSHPEVEIEVRPVLTAHPLVKEIIRQRVDDAPAKDGTAAVIIAHGNPRFPEADEALESFTENLDLGCDAHAMMLYGKLNFEKLLPEISGKYRQLIIVPLFLYDGYMTSKIKDMVEGLDLHVSYEMTASLDFDPLLGQVIKDLSE</sequence>
<evidence type="ECO:0000313" key="3">
    <source>
        <dbReference type="EMBL" id="SHM57100.1"/>
    </source>
</evidence>
<evidence type="ECO:0000256" key="1">
    <source>
        <dbReference type="ARBA" id="ARBA00022723"/>
    </source>
</evidence>
<dbReference type="Gene3D" id="3.40.50.1400">
    <property type="match status" value="2"/>
</dbReference>
<protein>
    <submittedName>
        <fullName evidence="3">Sirohydrochlorin ferrochelatase</fullName>
    </submittedName>
</protein>
<evidence type="ECO:0000313" key="4">
    <source>
        <dbReference type="Proteomes" id="UP000184206"/>
    </source>
</evidence>
<organism evidence="3 4">
    <name type="scientific">Lacicoccus alkaliphilus DSM 16010</name>
    <dbReference type="NCBI Taxonomy" id="1123231"/>
    <lineage>
        <taxon>Bacteria</taxon>
        <taxon>Bacillati</taxon>
        <taxon>Bacillota</taxon>
        <taxon>Bacilli</taxon>
        <taxon>Bacillales</taxon>
        <taxon>Salinicoccaceae</taxon>
        <taxon>Lacicoccus</taxon>
    </lineage>
</organism>
<keyword evidence="4" id="KW-1185">Reference proteome</keyword>
<dbReference type="AlphaFoldDB" id="A0A1M7JVH4"/>
<dbReference type="OrthoDB" id="9797895at2"/>